<comment type="similarity">
    <text evidence="1">In the N-terminal section; belongs to the LXG family.</text>
</comment>
<evidence type="ECO:0000313" key="5">
    <source>
        <dbReference type="Proteomes" id="UP000187046"/>
    </source>
</evidence>
<proteinExistence type="inferred from homology"/>
<dbReference type="Proteomes" id="UP000187046">
    <property type="component" value="Unassembled WGS sequence"/>
</dbReference>
<keyword evidence="5" id="KW-1185">Reference proteome</keyword>
<evidence type="ECO:0000256" key="2">
    <source>
        <dbReference type="SAM" id="Coils"/>
    </source>
</evidence>
<dbReference type="InterPro" id="IPR006829">
    <property type="entry name" value="LXG_dom"/>
</dbReference>
<evidence type="ECO:0000313" key="4">
    <source>
        <dbReference type="EMBL" id="OMI26586.1"/>
    </source>
</evidence>
<reference evidence="4 5" key="1">
    <citation type="submission" date="2016-12" db="EMBL/GenBank/DDBJ databases">
        <title>Bacillus phylogenomics.</title>
        <authorList>
            <person name="Dunlap C."/>
        </authorList>
    </citation>
    <scope>NUCLEOTIDE SEQUENCE [LARGE SCALE GENOMIC DNA]</scope>
    <source>
        <strain evidence="4 5">NRRL B-41327</strain>
    </source>
</reference>
<feature type="coiled-coil region" evidence="2">
    <location>
        <begin position="228"/>
        <end position="265"/>
    </location>
</feature>
<dbReference type="EMBL" id="MRBL01000016">
    <property type="protein sequence ID" value="OMI26586.1"/>
    <property type="molecule type" value="Genomic_DNA"/>
</dbReference>
<organism evidence="4 5">
    <name type="scientific">Bacillus haynesii</name>
    <dbReference type="NCBI Taxonomy" id="1925021"/>
    <lineage>
        <taxon>Bacteria</taxon>
        <taxon>Bacillati</taxon>
        <taxon>Bacillota</taxon>
        <taxon>Bacilli</taxon>
        <taxon>Bacillales</taxon>
        <taxon>Bacillaceae</taxon>
        <taxon>Bacillus</taxon>
    </lineage>
</organism>
<dbReference type="PROSITE" id="PS51756">
    <property type="entry name" value="LXG"/>
    <property type="match status" value="1"/>
</dbReference>
<protein>
    <submittedName>
        <fullName evidence="4">Integrase</fullName>
    </submittedName>
</protein>
<dbReference type="Pfam" id="PF04740">
    <property type="entry name" value="LXG"/>
    <property type="match status" value="1"/>
</dbReference>
<gene>
    <name evidence="4" type="ORF">BTA31_13295</name>
</gene>
<comment type="caution">
    <text evidence="4">The sequence shown here is derived from an EMBL/GenBank/DDBJ whole genome shotgun (WGS) entry which is preliminary data.</text>
</comment>
<keyword evidence="2" id="KW-0175">Coiled coil</keyword>
<dbReference type="RefSeq" id="WP_076792312.1">
    <property type="nucleotide sequence ID" value="NZ_MRBL01000016.1"/>
</dbReference>
<evidence type="ECO:0000259" key="3">
    <source>
        <dbReference type="PROSITE" id="PS51756"/>
    </source>
</evidence>
<feature type="domain" description="LXG" evidence="3">
    <location>
        <begin position="1"/>
        <end position="235"/>
    </location>
</feature>
<name>A0ABX3I2V6_9BACI</name>
<sequence>MKTLDVQALHKAIDQTLEQLKHQSDEFAKVKKAVEGITSLDDALKGKGGDAIRAFYEECHTPFLRFYDTFIEEYRSTLKKLKSSLNSLEPNHNGFISQTFLEHELEQGVNAADRTTKRLVSKTNATIAKVSHIVDLPDLNDSGFHEQNQKALKEINQTIEKLHTFDREQTNSLKTAENDLETMQRYISRLEKMYTGPKIEITGYQKGSILKPDEMDALSGGQETAMGVMLEKLDKNRMETEVRKAEKQADAIEKLKNVIKEETDLDDPAKYFQDIYLKSETPFGPDLKPGEDYKEVHQTVTDIYKGTGGAIKDLAKDFYEGGKQLGWNIGWTIDHLHKDPKVVLDTVLGYDYKGAFQSMVDTLAEKWDEKVVNGDAYSRAHYFTYAIGSLWGLKGGKSSVSTGSKDLAKAGKAAASEAKKAGKTVKQPIKPPNNRYTPALQGILQDAPNSINVKNTPLIRELVEDKKKSVLFKSVRGKENNKSPKTKITKKSREIAYPKVETYEQARNQALKLIGDLGPGSKPYIGTLGKSAGFGKVTGRISADHKVLWRLDYDPEKGPHINVEDYRNGKGDKAKKVYIPFEGNEKTYKTLLRHLNK</sequence>
<dbReference type="CDD" id="cd20692">
    <property type="entry name" value="CdiA-CT_Ec-like"/>
    <property type="match status" value="1"/>
</dbReference>
<evidence type="ECO:0000256" key="1">
    <source>
        <dbReference type="ARBA" id="ARBA00034117"/>
    </source>
</evidence>
<accession>A0ABX3I2V6</accession>